<gene>
    <name evidence="2" type="ordered locus">Smon_0691</name>
</gene>
<dbReference type="Proteomes" id="UP000002072">
    <property type="component" value="Chromosome"/>
</dbReference>
<sequence length="52" mass="6690">MKYLVDLIFWFVLIRTYFYFKDYENNFIREIIYILIIVAYYCIKQIIIYKFL</sequence>
<evidence type="ECO:0000313" key="3">
    <source>
        <dbReference type="Proteomes" id="UP000002072"/>
    </source>
</evidence>
<dbReference type="KEGG" id="smf:Smon_0691"/>
<evidence type="ECO:0000313" key="2">
    <source>
        <dbReference type="EMBL" id="ACZ01164.1"/>
    </source>
</evidence>
<dbReference type="AlphaFoldDB" id="D1AXY8"/>
<keyword evidence="3" id="KW-1185">Reference proteome</keyword>
<dbReference type="STRING" id="519441.Smon_0691"/>
<dbReference type="EMBL" id="CP001779">
    <property type="protein sequence ID" value="ACZ01164.1"/>
    <property type="molecule type" value="Genomic_DNA"/>
</dbReference>
<proteinExistence type="predicted"/>
<dbReference type="RefSeq" id="WP_012858715.1">
    <property type="nucleotide sequence ID" value="NC_013515.1"/>
</dbReference>
<protein>
    <submittedName>
        <fullName evidence="2">Uncharacterized protein</fullName>
    </submittedName>
</protein>
<evidence type="ECO:0000256" key="1">
    <source>
        <dbReference type="SAM" id="Phobius"/>
    </source>
</evidence>
<keyword evidence="1" id="KW-0472">Membrane</keyword>
<name>D1AXY8_STRM9</name>
<reference evidence="2 3" key="1">
    <citation type="journal article" date="2009" name="Stand. Genomic Sci.">
        <title>Complete genome sequence of Streptobacillus moniliformis type strain (9901T).</title>
        <authorList>
            <person name="Nolan M."/>
            <person name="Gronow S."/>
            <person name="Lapidus A."/>
            <person name="Ivanova N."/>
            <person name="Copeland A."/>
            <person name="Lucas S."/>
            <person name="Del Rio T.G."/>
            <person name="Chen F."/>
            <person name="Tice H."/>
            <person name="Pitluck S."/>
            <person name="Cheng J.F."/>
            <person name="Sims D."/>
            <person name="Meincke L."/>
            <person name="Bruce D."/>
            <person name="Goodwin L."/>
            <person name="Brettin T."/>
            <person name="Han C."/>
            <person name="Detter J.C."/>
            <person name="Ovchinikova G."/>
            <person name="Pati A."/>
            <person name="Mavromatis K."/>
            <person name="Mikhailova N."/>
            <person name="Chen A."/>
            <person name="Palaniappan K."/>
            <person name="Land M."/>
            <person name="Hauser L."/>
            <person name="Chang Y.J."/>
            <person name="Jeffries C.D."/>
            <person name="Rohde M."/>
            <person name="Sproer C."/>
            <person name="Goker M."/>
            <person name="Bristow J."/>
            <person name="Eisen J.A."/>
            <person name="Markowitz V."/>
            <person name="Hugenholtz P."/>
            <person name="Kyrpides N.C."/>
            <person name="Klenk H.P."/>
            <person name="Chain P."/>
        </authorList>
    </citation>
    <scope>NUCLEOTIDE SEQUENCE [LARGE SCALE GENOMIC DNA]</scope>
    <source>
        <strain evidence="3">ATCC 14647 / DSM 12112 / NCTC 10651 / 9901</strain>
    </source>
</reference>
<dbReference type="HOGENOM" id="CLU_3085274_0_0_0"/>
<dbReference type="GeneID" id="54763074"/>
<keyword evidence="1" id="KW-0812">Transmembrane</keyword>
<organism evidence="2 3">
    <name type="scientific">Streptobacillus moniliformis (strain ATCC 14647 / DSM 12112 / NCTC 10651 / 9901)</name>
    <dbReference type="NCBI Taxonomy" id="519441"/>
    <lineage>
        <taxon>Bacteria</taxon>
        <taxon>Fusobacteriati</taxon>
        <taxon>Fusobacteriota</taxon>
        <taxon>Fusobacteriia</taxon>
        <taxon>Fusobacteriales</taxon>
        <taxon>Leptotrichiaceae</taxon>
        <taxon>Streptobacillus</taxon>
    </lineage>
</organism>
<feature type="transmembrane region" description="Helical" evidence="1">
    <location>
        <begin position="31"/>
        <end position="49"/>
    </location>
</feature>
<accession>D1AXY8</accession>
<keyword evidence="1" id="KW-1133">Transmembrane helix</keyword>